<accession>A0ACC0WS56</accession>
<dbReference type="Proteomes" id="UP001163321">
    <property type="component" value="Chromosome 1"/>
</dbReference>
<proteinExistence type="predicted"/>
<dbReference type="EMBL" id="CM047580">
    <property type="protein sequence ID" value="KAI9921207.1"/>
    <property type="molecule type" value="Genomic_DNA"/>
</dbReference>
<organism evidence="1 2">
    <name type="scientific">Peronosclerospora sorghi</name>
    <dbReference type="NCBI Taxonomy" id="230839"/>
    <lineage>
        <taxon>Eukaryota</taxon>
        <taxon>Sar</taxon>
        <taxon>Stramenopiles</taxon>
        <taxon>Oomycota</taxon>
        <taxon>Peronosporomycetes</taxon>
        <taxon>Peronosporales</taxon>
        <taxon>Peronosporaceae</taxon>
        <taxon>Peronosclerospora</taxon>
    </lineage>
</organism>
<protein>
    <submittedName>
        <fullName evidence="1">Uncharacterized protein</fullName>
    </submittedName>
</protein>
<reference evidence="1 2" key="1">
    <citation type="journal article" date="2022" name="bioRxiv">
        <title>The genome of the oomycete Peronosclerospora sorghi, a cosmopolitan pathogen of maize and sorghum, is inflated with dispersed pseudogenes.</title>
        <authorList>
            <person name="Fletcher K."/>
            <person name="Martin F."/>
            <person name="Isakeit T."/>
            <person name="Cavanaugh K."/>
            <person name="Magill C."/>
            <person name="Michelmore R."/>
        </authorList>
    </citation>
    <scope>NUCLEOTIDE SEQUENCE [LARGE SCALE GENOMIC DNA]</scope>
    <source>
        <strain evidence="1">P6</strain>
    </source>
</reference>
<evidence type="ECO:0000313" key="2">
    <source>
        <dbReference type="Proteomes" id="UP001163321"/>
    </source>
</evidence>
<sequence length="595" mass="65707">MTNVYGTHYSNIGAVLYYLIRLEPFTSYAQSLQGGKFDHSDRLFHSIAETWHHCLTDYSDLKELTPEWFYLPDFLVNRNGLELGTRQNGTTVNDVVLPPWARSPEDFVMKNFVALESEYVSANIHHWIDLIFGCKQRGTAAVEANNVFFYLTYEGMVDIDSITDPIVKSSMQSQIAHFGQTPTQVLREPHPQRCPLESVMVARNPATPLLSFVDDTHALVHVPHEAPIGLISILSSTSQLVCLDRNGMFSSHRFGRRVSRPRQDNHMVNTSKGTSTCSESFSRDQANQVLFEVEDHKSRKVFGDERLLTTQSRLSSIMTLLDSGMTLCTVGHHDFSARFYSTTDGTLRYRLQQHQSVVTSVSTTNMGTLLALGCADGTISVWKVASMNATLLPSLTIFRGAKARSKLVHANDYSADQVLLGHNAQINCVSLSDELGICVSGSASNECLVHNLEDGSIFHSYNVPGHLEPGILLLALSSVGHVVLQSMGTGSPMLYSFHMNGSLLAQVSLGSHSMTSLSICARYAKVLVSNYEQALVMSAHSLDDRRVLLDHAMYGDISAQSLTPDETHAVFGVGTGKIVAVPLFAFQTRSYQTEM</sequence>
<comment type="caution">
    <text evidence="1">The sequence shown here is derived from an EMBL/GenBank/DDBJ whole genome shotgun (WGS) entry which is preliminary data.</text>
</comment>
<keyword evidence="2" id="KW-1185">Reference proteome</keyword>
<gene>
    <name evidence="1" type="ORF">PsorP6_002107</name>
</gene>
<name>A0ACC0WS56_9STRA</name>
<evidence type="ECO:0000313" key="1">
    <source>
        <dbReference type="EMBL" id="KAI9921207.1"/>
    </source>
</evidence>